<accession>A0A834XCQ8</accession>
<dbReference type="AlphaFoldDB" id="A0A834XCQ8"/>
<keyword evidence="2" id="KW-1185">Reference proteome</keyword>
<protein>
    <submittedName>
        <fullName evidence="1">Uncharacterized protein</fullName>
    </submittedName>
</protein>
<reference evidence="1" key="1">
    <citation type="submission" date="2020-09" db="EMBL/GenBank/DDBJ databases">
        <title>Genome-Enabled Discovery of Anthraquinone Biosynthesis in Senna tora.</title>
        <authorList>
            <person name="Kang S.-H."/>
            <person name="Pandey R.P."/>
            <person name="Lee C.-M."/>
            <person name="Sim J.-S."/>
            <person name="Jeong J.-T."/>
            <person name="Choi B.-S."/>
            <person name="Jung M."/>
            <person name="Ginzburg D."/>
            <person name="Zhao K."/>
            <person name="Won S.Y."/>
            <person name="Oh T.-J."/>
            <person name="Yu Y."/>
            <person name="Kim N.-H."/>
            <person name="Lee O.R."/>
            <person name="Lee T.-H."/>
            <person name="Bashyal P."/>
            <person name="Kim T.-S."/>
            <person name="Lee W.-H."/>
            <person name="Kawkins C."/>
            <person name="Kim C.-K."/>
            <person name="Kim J.S."/>
            <person name="Ahn B.O."/>
            <person name="Rhee S.Y."/>
            <person name="Sohng J.K."/>
        </authorList>
    </citation>
    <scope>NUCLEOTIDE SEQUENCE</scope>
    <source>
        <tissue evidence="1">Leaf</tissue>
    </source>
</reference>
<dbReference type="Proteomes" id="UP000634136">
    <property type="component" value="Unassembled WGS sequence"/>
</dbReference>
<evidence type="ECO:0000313" key="2">
    <source>
        <dbReference type="Proteomes" id="UP000634136"/>
    </source>
</evidence>
<sequence length="217" mass="23826">MVSIVNENGVKRAGVEHLATASAHTRTVAQNHIEEVLFVCIFSSVILRNSLVNIRALGFVDDNTRFWIFGVICNIVIHKDDDVFFCQATFPKYLIGMANVGLKESRKGFRISSSRNRFTYVSKSSKNGIESGAGGKANGERLGIARLGVELHVEEGKAGVESIDLSRRIGEKSVLLASAGGYHTEQRLLEIFDDLEGGSLGVQSLRLVVGYQLLRTW</sequence>
<dbReference type="EMBL" id="JAAIUW010000001">
    <property type="protein sequence ID" value="KAF7843113.1"/>
    <property type="molecule type" value="Genomic_DNA"/>
</dbReference>
<name>A0A834XCQ8_9FABA</name>
<evidence type="ECO:0000313" key="1">
    <source>
        <dbReference type="EMBL" id="KAF7843113.1"/>
    </source>
</evidence>
<proteinExistence type="predicted"/>
<organism evidence="1 2">
    <name type="scientific">Senna tora</name>
    <dbReference type="NCBI Taxonomy" id="362788"/>
    <lineage>
        <taxon>Eukaryota</taxon>
        <taxon>Viridiplantae</taxon>
        <taxon>Streptophyta</taxon>
        <taxon>Embryophyta</taxon>
        <taxon>Tracheophyta</taxon>
        <taxon>Spermatophyta</taxon>
        <taxon>Magnoliopsida</taxon>
        <taxon>eudicotyledons</taxon>
        <taxon>Gunneridae</taxon>
        <taxon>Pentapetalae</taxon>
        <taxon>rosids</taxon>
        <taxon>fabids</taxon>
        <taxon>Fabales</taxon>
        <taxon>Fabaceae</taxon>
        <taxon>Caesalpinioideae</taxon>
        <taxon>Cassia clade</taxon>
        <taxon>Senna</taxon>
    </lineage>
</organism>
<comment type="caution">
    <text evidence="1">The sequence shown here is derived from an EMBL/GenBank/DDBJ whole genome shotgun (WGS) entry which is preliminary data.</text>
</comment>
<gene>
    <name evidence="1" type="ORF">G2W53_000018</name>
</gene>